<comment type="caution">
    <text evidence="9">The sequence shown here is derived from an EMBL/GenBank/DDBJ whole genome shotgun (WGS) entry which is preliminary data.</text>
</comment>
<organism evidence="9 10">
    <name type="scientific">Gryllotalpicola kribbensis</name>
    <dbReference type="NCBI Taxonomy" id="993084"/>
    <lineage>
        <taxon>Bacteria</taxon>
        <taxon>Bacillati</taxon>
        <taxon>Actinomycetota</taxon>
        <taxon>Actinomycetes</taxon>
        <taxon>Micrococcales</taxon>
        <taxon>Microbacteriaceae</taxon>
        <taxon>Gryllotalpicola</taxon>
    </lineage>
</organism>
<name>A0ABP8AE69_9MICO</name>
<dbReference type="PANTHER" id="PTHR43166">
    <property type="entry name" value="AMINO ACID IMPORT ATP-BINDING PROTEIN"/>
    <property type="match status" value="1"/>
</dbReference>
<keyword evidence="3" id="KW-0547">Nucleotide-binding</keyword>
<keyword evidence="2" id="KW-1003">Cell membrane</keyword>
<accession>A0ABP8AE69</accession>
<dbReference type="PROSITE" id="PS00211">
    <property type="entry name" value="ABC_TRANSPORTER_1"/>
    <property type="match status" value="1"/>
</dbReference>
<dbReference type="SUPFAM" id="SSF52540">
    <property type="entry name" value="P-loop containing nucleoside triphosphate hydrolases"/>
    <property type="match status" value="1"/>
</dbReference>
<keyword evidence="5" id="KW-1278">Translocase</keyword>
<evidence type="ECO:0000313" key="9">
    <source>
        <dbReference type="EMBL" id="GAA4182508.1"/>
    </source>
</evidence>
<evidence type="ECO:0000256" key="7">
    <source>
        <dbReference type="ARBA" id="ARBA00023136"/>
    </source>
</evidence>
<dbReference type="InterPro" id="IPR017871">
    <property type="entry name" value="ABC_transporter-like_CS"/>
</dbReference>
<dbReference type="InterPro" id="IPR050086">
    <property type="entry name" value="MetN_ABC_transporter-like"/>
</dbReference>
<dbReference type="InterPro" id="IPR027417">
    <property type="entry name" value="P-loop_NTPase"/>
</dbReference>
<dbReference type="Pfam" id="PF00005">
    <property type="entry name" value="ABC_tran"/>
    <property type="match status" value="1"/>
</dbReference>
<proteinExistence type="predicted"/>
<evidence type="ECO:0000256" key="3">
    <source>
        <dbReference type="ARBA" id="ARBA00022741"/>
    </source>
</evidence>
<dbReference type="InterPro" id="IPR003439">
    <property type="entry name" value="ABC_transporter-like_ATP-bd"/>
</dbReference>
<dbReference type="SMART" id="SM00930">
    <property type="entry name" value="NIL"/>
    <property type="match status" value="1"/>
</dbReference>
<dbReference type="Gene3D" id="3.30.70.260">
    <property type="match status" value="1"/>
</dbReference>
<keyword evidence="6" id="KW-0029">Amino-acid transport</keyword>
<protein>
    <submittedName>
        <fullName evidence="9">Methionine ABC transporter ATP-binding protein</fullName>
    </submittedName>
</protein>
<dbReference type="PROSITE" id="PS50893">
    <property type="entry name" value="ABC_TRANSPORTER_2"/>
    <property type="match status" value="1"/>
</dbReference>
<dbReference type="SUPFAM" id="SSF55021">
    <property type="entry name" value="ACT-like"/>
    <property type="match status" value="1"/>
</dbReference>
<dbReference type="InterPro" id="IPR018449">
    <property type="entry name" value="NIL_domain"/>
</dbReference>
<dbReference type="SMART" id="SM00382">
    <property type="entry name" value="AAA"/>
    <property type="match status" value="1"/>
</dbReference>
<keyword evidence="1" id="KW-0813">Transport</keyword>
<keyword evidence="10" id="KW-1185">Reference proteome</keyword>
<sequence>MTDALVRLEGVSKTYPSPAGPVTAVTDLSLEVIQGEILGVIGYSGAGKSTLVRLINALELPTAGRVFVGDDELTALPEKQRRAVRREIGMIFQQFNLFNSRTVAGNVGYPLKLAGVKQPERDRKVARLLDFVGLLERAHAYPEQLSGGQKQRVGIARALATDPKLLLADEATSALDPETTADVLALLKRVNRELGVTIVVITHEMDAIRAIADRVAVMDGGRLAELGNVYDVFARPSTPTVARFVATVLRDRPSAETLRRLRASHAGRLVTAKVPDRRGFAGLLASTLAEHGVSGEIVYGGISELQEKPIGSLTYELTGSDAAIDAALAALRAGGVDVVEEVAE</sequence>
<evidence type="ECO:0000256" key="5">
    <source>
        <dbReference type="ARBA" id="ARBA00022967"/>
    </source>
</evidence>
<dbReference type="PANTHER" id="PTHR43166:SF30">
    <property type="entry name" value="METHIONINE IMPORT ATP-BINDING PROTEIN METN"/>
    <property type="match status" value="1"/>
</dbReference>
<reference evidence="10" key="1">
    <citation type="journal article" date="2019" name="Int. J. Syst. Evol. Microbiol.">
        <title>The Global Catalogue of Microorganisms (GCM) 10K type strain sequencing project: providing services to taxonomists for standard genome sequencing and annotation.</title>
        <authorList>
            <consortium name="The Broad Institute Genomics Platform"/>
            <consortium name="The Broad Institute Genome Sequencing Center for Infectious Disease"/>
            <person name="Wu L."/>
            <person name="Ma J."/>
        </authorList>
    </citation>
    <scope>NUCLEOTIDE SEQUENCE [LARGE SCALE GENOMIC DNA]</scope>
    <source>
        <strain evidence="10">JCM 17593</strain>
    </source>
</reference>
<dbReference type="CDD" id="cd03258">
    <property type="entry name" value="ABC_MetN_methionine_transporter"/>
    <property type="match status" value="1"/>
</dbReference>
<evidence type="ECO:0000313" key="10">
    <source>
        <dbReference type="Proteomes" id="UP001500213"/>
    </source>
</evidence>
<evidence type="ECO:0000256" key="4">
    <source>
        <dbReference type="ARBA" id="ARBA00022840"/>
    </source>
</evidence>
<dbReference type="Proteomes" id="UP001500213">
    <property type="component" value="Unassembled WGS sequence"/>
</dbReference>
<dbReference type="GO" id="GO:0005524">
    <property type="term" value="F:ATP binding"/>
    <property type="evidence" value="ECO:0007669"/>
    <property type="project" value="UniProtKB-KW"/>
</dbReference>
<evidence type="ECO:0000259" key="8">
    <source>
        <dbReference type="PROSITE" id="PS50893"/>
    </source>
</evidence>
<dbReference type="InterPro" id="IPR041701">
    <property type="entry name" value="MetN_ABC"/>
</dbReference>
<dbReference type="InterPro" id="IPR045865">
    <property type="entry name" value="ACT-like_dom_sf"/>
</dbReference>
<evidence type="ECO:0000256" key="1">
    <source>
        <dbReference type="ARBA" id="ARBA00022448"/>
    </source>
</evidence>
<feature type="domain" description="ABC transporter" evidence="8">
    <location>
        <begin position="6"/>
        <end position="245"/>
    </location>
</feature>
<evidence type="ECO:0000256" key="2">
    <source>
        <dbReference type="ARBA" id="ARBA00022475"/>
    </source>
</evidence>
<dbReference type="Pfam" id="PF09383">
    <property type="entry name" value="NIL"/>
    <property type="match status" value="1"/>
</dbReference>
<gene>
    <name evidence="9" type="ORF">GCM10022288_00540</name>
</gene>
<dbReference type="InterPro" id="IPR003593">
    <property type="entry name" value="AAA+_ATPase"/>
</dbReference>
<dbReference type="EMBL" id="BAABBX010000001">
    <property type="protein sequence ID" value="GAA4182508.1"/>
    <property type="molecule type" value="Genomic_DNA"/>
</dbReference>
<keyword evidence="4 9" id="KW-0067">ATP-binding</keyword>
<dbReference type="Gene3D" id="3.40.50.300">
    <property type="entry name" value="P-loop containing nucleotide triphosphate hydrolases"/>
    <property type="match status" value="1"/>
</dbReference>
<keyword evidence="7" id="KW-0472">Membrane</keyword>
<evidence type="ECO:0000256" key="6">
    <source>
        <dbReference type="ARBA" id="ARBA00022970"/>
    </source>
</evidence>
<dbReference type="RefSeq" id="WP_344772587.1">
    <property type="nucleotide sequence ID" value="NZ_BAABBX010000001.1"/>
</dbReference>